<reference evidence="1" key="1">
    <citation type="submission" date="2023-08" db="EMBL/GenBank/DDBJ databases">
        <title>Black Yeasts Isolated from many extreme environments.</title>
        <authorList>
            <person name="Coleine C."/>
            <person name="Stajich J.E."/>
            <person name="Selbmann L."/>
        </authorList>
    </citation>
    <scope>NUCLEOTIDE SEQUENCE</scope>
    <source>
        <strain evidence="1">CCFEE 5401</strain>
    </source>
</reference>
<evidence type="ECO:0000313" key="1">
    <source>
        <dbReference type="EMBL" id="KAK5115103.1"/>
    </source>
</evidence>
<dbReference type="EMBL" id="JAVRRL010000014">
    <property type="protein sequence ID" value="KAK5115103.1"/>
    <property type="molecule type" value="Genomic_DNA"/>
</dbReference>
<evidence type="ECO:0000313" key="2">
    <source>
        <dbReference type="Proteomes" id="UP001310890"/>
    </source>
</evidence>
<comment type="caution">
    <text evidence="1">The sequence shown here is derived from an EMBL/GenBank/DDBJ whole genome shotgun (WGS) entry which is preliminary data.</text>
</comment>
<protein>
    <submittedName>
        <fullName evidence="1">Uncharacterized protein</fullName>
    </submittedName>
</protein>
<proteinExistence type="predicted"/>
<gene>
    <name evidence="1" type="ORF">LTR62_001800</name>
</gene>
<dbReference type="Proteomes" id="UP001310890">
    <property type="component" value="Unassembled WGS sequence"/>
</dbReference>
<accession>A0AAN7TGE9</accession>
<dbReference type="AlphaFoldDB" id="A0AAN7TGE9"/>
<name>A0AAN7TGE9_9PEZI</name>
<sequence>MHIRTKALHLRIPGHWWDEELAEHFEGLLANGYESHYGVYDYNGLHDRNATSNYLPGVVSPITGLQHSTPWSQWRAKTLTHVLNELFADLDNFTMLESIIFEAWPEIRRRIPFVCASTVRSLCQHLPVAHNLTAMTIDIAGFDSIRTGGNSHDGCPSGVCGAVGRVWPRVKNVRI</sequence>
<organism evidence="1 2">
    <name type="scientific">Meristemomyces frigidus</name>
    <dbReference type="NCBI Taxonomy" id="1508187"/>
    <lineage>
        <taxon>Eukaryota</taxon>
        <taxon>Fungi</taxon>
        <taxon>Dikarya</taxon>
        <taxon>Ascomycota</taxon>
        <taxon>Pezizomycotina</taxon>
        <taxon>Dothideomycetes</taxon>
        <taxon>Dothideomycetidae</taxon>
        <taxon>Mycosphaerellales</taxon>
        <taxon>Teratosphaeriaceae</taxon>
        <taxon>Meristemomyces</taxon>
    </lineage>
</organism>